<dbReference type="EMBL" id="CM007648">
    <property type="protein sequence ID" value="ONM12857.1"/>
    <property type="molecule type" value="Genomic_DNA"/>
</dbReference>
<accession>A0A1D6DVW6</accession>
<reference evidence="1" key="1">
    <citation type="submission" date="2015-12" db="EMBL/GenBank/DDBJ databases">
        <title>Update maize B73 reference genome by single molecule sequencing technologies.</title>
        <authorList>
            <consortium name="Maize Genome Sequencing Project"/>
            <person name="Ware D."/>
        </authorList>
    </citation>
    <scope>NUCLEOTIDE SEQUENCE [LARGE SCALE GENOMIC DNA]</scope>
    <source>
        <tissue evidence="1">Seedling</tissue>
    </source>
</reference>
<evidence type="ECO:0000313" key="1">
    <source>
        <dbReference type="EMBL" id="ONM12857.1"/>
    </source>
</evidence>
<gene>
    <name evidence="1" type="ORF">ZEAMMB73_Zm00001d002032</name>
</gene>
<proteinExistence type="predicted"/>
<sequence length="60" mass="6739">MLVDSTQFKERLKCGRCCLCPSMPQAVIFSSNKLLYITSLVDWLTICAEATLSSRVAPLW</sequence>
<organism evidence="1">
    <name type="scientific">Zea mays</name>
    <name type="common">Maize</name>
    <dbReference type="NCBI Taxonomy" id="4577"/>
    <lineage>
        <taxon>Eukaryota</taxon>
        <taxon>Viridiplantae</taxon>
        <taxon>Streptophyta</taxon>
        <taxon>Embryophyta</taxon>
        <taxon>Tracheophyta</taxon>
        <taxon>Spermatophyta</taxon>
        <taxon>Magnoliopsida</taxon>
        <taxon>Liliopsida</taxon>
        <taxon>Poales</taxon>
        <taxon>Poaceae</taxon>
        <taxon>PACMAD clade</taxon>
        <taxon>Panicoideae</taxon>
        <taxon>Andropogonodae</taxon>
        <taxon>Andropogoneae</taxon>
        <taxon>Tripsacinae</taxon>
        <taxon>Zea</taxon>
    </lineage>
</organism>
<dbReference type="AlphaFoldDB" id="A0A1D6DVW6"/>
<name>A0A1D6DVW6_MAIZE</name>
<protein>
    <submittedName>
        <fullName evidence="1">Uncharacterized protein</fullName>
    </submittedName>
</protein>